<dbReference type="Pfam" id="PF05175">
    <property type="entry name" value="MTS"/>
    <property type="match status" value="1"/>
</dbReference>
<dbReference type="InterPro" id="IPR019874">
    <property type="entry name" value="RF_methyltr_PrmC"/>
</dbReference>
<feature type="binding site" evidence="5">
    <location>
        <begin position="120"/>
        <end position="124"/>
    </location>
    <ligand>
        <name>S-adenosyl-L-methionine</name>
        <dbReference type="ChEBI" id="CHEBI:59789"/>
    </ligand>
</feature>
<dbReference type="GO" id="GO:0032259">
    <property type="term" value="P:methylation"/>
    <property type="evidence" value="ECO:0007669"/>
    <property type="project" value="UniProtKB-KW"/>
</dbReference>
<dbReference type="CDD" id="cd02440">
    <property type="entry name" value="AdoMet_MTases"/>
    <property type="match status" value="1"/>
</dbReference>
<feature type="binding site" evidence="5">
    <location>
        <begin position="186"/>
        <end position="189"/>
    </location>
    <ligand>
        <name>substrate</name>
    </ligand>
</feature>
<evidence type="ECO:0000313" key="9">
    <source>
        <dbReference type="Proteomes" id="UP000061010"/>
    </source>
</evidence>
<feature type="binding site" evidence="5">
    <location>
        <position position="143"/>
    </location>
    <ligand>
        <name>S-adenosyl-L-methionine</name>
        <dbReference type="ChEBI" id="CHEBI:59789"/>
    </ligand>
</feature>
<feature type="domain" description="Release factor glutamine methyltransferase N-terminal" evidence="7">
    <location>
        <begin position="9"/>
        <end position="75"/>
    </location>
</feature>
<dbReference type="EC" id="2.1.1.297" evidence="5"/>
<dbReference type="FunFam" id="3.40.50.150:FF:000053">
    <property type="entry name" value="Release factor glutamine methyltransferase"/>
    <property type="match status" value="1"/>
</dbReference>
<evidence type="ECO:0000256" key="1">
    <source>
        <dbReference type="ARBA" id="ARBA00022603"/>
    </source>
</evidence>
<dbReference type="InterPro" id="IPR004556">
    <property type="entry name" value="HemK-like"/>
</dbReference>
<proteinExistence type="inferred from homology"/>
<evidence type="ECO:0000256" key="2">
    <source>
        <dbReference type="ARBA" id="ARBA00022679"/>
    </source>
</evidence>
<dbReference type="Gene3D" id="3.40.50.150">
    <property type="entry name" value="Vaccinia Virus protein VP39"/>
    <property type="match status" value="1"/>
</dbReference>
<gene>
    <name evidence="8" type="primary">hemK</name>
    <name evidence="5" type="synonym">prmC</name>
    <name evidence="8" type="ORF">AOT14_29220</name>
</gene>
<dbReference type="InterPro" id="IPR029063">
    <property type="entry name" value="SAM-dependent_MTases_sf"/>
</dbReference>
<keyword evidence="3 5" id="KW-0949">S-adenosyl-L-methionine</keyword>
<dbReference type="InterPro" id="IPR007848">
    <property type="entry name" value="Small_mtfrase_dom"/>
</dbReference>
<feature type="binding site" evidence="5">
    <location>
        <position position="186"/>
    </location>
    <ligand>
        <name>S-adenosyl-L-methionine</name>
        <dbReference type="ChEBI" id="CHEBI:59789"/>
    </ligand>
</feature>
<dbReference type="PANTHER" id="PTHR18895">
    <property type="entry name" value="HEMK METHYLTRANSFERASE"/>
    <property type="match status" value="1"/>
</dbReference>
<evidence type="ECO:0000256" key="3">
    <source>
        <dbReference type="ARBA" id="ARBA00022691"/>
    </source>
</evidence>
<dbReference type="EMBL" id="CP012900">
    <property type="protein sequence ID" value="ALJ29274.1"/>
    <property type="molecule type" value="Genomic_DNA"/>
</dbReference>
<dbReference type="NCBIfam" id="TIGR00536">
    <property type="entry name" value="hemK_fam"/>
    <property type="match status" value="1"/>
</dbReference>
<dbReference type="KEGG" id="sacz:AOT14_29220"/>
<keyword evidence="1 5" id="KW-0489">Methyltransferase</keyword>
<dbReference type="Proteomes" id="UP000061010">
    <property type="component" value="Chromosome"/>
</dbReference>
<organism evidence="8 9">
    <name type="scientific">Stenotrophomonas acidaminiphila</name>
    <dbReference type="NCBI Taxonomy" id="128780"/>
    <lineage>
        <taxon>Bacteria</taxon>
        <taxon>Pseudomonadati</taxon>
        <taxon>Pseudomonadota</taxon>
        <taxon>Gammaproteobacteria</taxon>
        <taxon>Lysobacterales</taxon>
        <taxon>Lysobacteraceae</taxon>
        <taxon>Stenotrophomonas</taxon>
    </lineage>
</organism>
<dbReference type="NCBIfam" id="TIGR03534">
    <property type="entry name" value="RF_mod_PrmC"/>
    <property type="match status" value="1"/>
</dbReference>
<comment type="catalytic activity">
    <reaction evidence="4 5">
        <text>L-glutaminyl-[peptide chain release factor] + S-adenosyl-L-methionine = N(5)-methyl-L-glutaminyl-[peptide chain release factor] + S-adenosyl-L-homocysteine + H(+)</text>
        <dbReference type="Rhea" id="RHEA:42896"/>
        <dbReference type="Rhea" id="RHEA-COMP:10271"/>
        <dbReference type="Rhea" id="RHEA-COMP:10272"/>
        <dbReference type="ChEBI" id="CHEBI:15378"/>
        <dbReference type="ChEBI" id="CHEBI:30011"/>
        <dbReference type="ChEBI" id="CHEBI:57856"/>
        <dbReference type="ChEBI" id="CHEBI:59789"/>
        <dbReference type="ChEBI" id="CHEBI:61891"/>
        <dbReference type="EC" id="2.1.1.297"/>
    </reaction>
</comment>
<evidence type="ECO:0000313" key="8">
    <source>
        <dbReference type="EMBL" id="ALJ29274.1"/>
    </source>
</evidence>
<feature type="domain" description="Methyltransferase small" evidence="6">
    <location>
        <begin position="105"/>
        <end position="193"/>
    </location>
</feature>
<dbReference type="GO" id="GO:0102559">
    <property type="term" value="F:peptide chain release factor N(5)-glutamine methyltransferase activity"/>
    <property type="evidence" value="ECO:0007669"/>
    <property type="project" value="UniProtKB-EC"/>
</dbReference>
<accession>A0A0S1B2I6</accession>
<keyword evidence="9" id="KW-1185">Reference proteome</keyword>
<dbReference type="SUPFAM" id="SSF53335">
    <property type="entry name" value="S-adenosyl-L-methionine-dependent methyltransferases"/>
    <property type="match status" value="1"/>
</dbReference>
<dbReference type="InterPro" id="IPR002052">
    <property type="entry name" value="DNA_methylase_N6_adenine_CS"/>
</dbReference>
<dbReference type="PATRIC" id="fig|128780.6.peg.2957"/>
<dbReference type="InterPro" id="IPR040758">
    <property type="entry name" value="PrmC_N"/>
</dbReference>
<dbReference type="PROSITE" id="PS00092">
    <property type="entry name" value="N6_MTASE"/>
    <property type="match status" value="1"/>
</dbReference>
<dbReference type="Gene3D" id="1.10.8.10">
    <property type="entry name" value="DNA helicase RuvA subunit, C-terminal domain"/>
    <property type="match status" value="1"/>
</dbReference>
<sequence>MSTPQVAALLREGAAKLPGEDARHEAEQLLLHVLGVDRAWLFAHATDPVDDDARQRFELLLQRRAEGHPLAYLTGRRGFWTLDLQVNVATLIPRPETELLVEQALARLPPDHMARVADLGTGSGAIALSIASERPLATVMATDLLGPTLAVAVKNAQAHGLDNVWFRRGHWYAALGVDRFDMIVSNPPYIAAGDPHLQQGDLRFEPPPALASGADGLDAIREIIAGAPDHLVPGGWLLLEHGWDQGPAIRALLEQGGFTEVETVQDLEQRDRVTLGRLRGIS</sequence>
<dbReference type="PANTHER" id="PTHR18895:SF74">
    <property type="entry name" value="MTRF1L RELEASE FACTOR GLUTAMINE METHYLTRANSFERASE"/>
    <property type="match status" value="1"/>
</dbReference>
<dbReference type="HAMAP" id="MF_02126">
    <property type="entry name" value="RF_methyltr_PrmC"/>
    <property type="match status" value="1"/>
</dbReference>
<evidence type="ECO:0000256" key="4">
    <source>
        <dbReference type="ARBA" id="ARBA00048391"/>
    </source>
</evidence>
<dbReference type="OrthoDB" id="9800643at2"/>
<evidence type="ECO:0000259" key="7">
    <source>
        <dbReference type="Pfam" id="PF17827"/>
    </source>
</evidence>
<dbReference type="AlphaFoldDB" id="A0A0S1B2I6"/>
<protein>
    <recommendedName>
        <fullName evidence="5">Release factor glutamine methyltransferase</fullName>
        <shortName evidence="5">RF MTase</shortName>
        <ecNumber evidence="5">2.1.1.297</ecNumber>
    </recommendedName>
    <alternativeName>
        <fullName evidence="5">N5-glutamine methyltransferase PrmC</fullName>
    </alternativeName>
    <alternativeName>
        <fullName evidence="5">Protein-(glutamine-N5) MTase PrmC</fullName>
    </alternativeName>
    <alternativeName>
        <fullName evidence="5">Protein-glutamine N-methyltransferase PrmC</fullName>
    </alternativeName>
</protein>
<comment type="similarity">
    <text evidence="5">Belongs to the protein N5-glutamine methyltransferase family. PrmC subfamily.</text>
</comment>
<dbReference type="InterPro" id="IPR050320">
    <property type="entry name" value="N5-glutamine_MTase"/>
</dbReference>
<evidence type="ECO:0000259" key="6">
    <source>
        <dbReference type="Pfam" id="PF05175"/>
    </source>
</evidence>
<dbReference type="Pfam" id="PF17827">
    <property type="entry name" value="PrmC_N"/>
    <property type="match status" value="1"/>
</dbReference>
<keyword evidence="2 5" id="KW-0808">Transferase</keyword>
<reference evidence="8 9" key="1">
    <citation type="journal article" date="2015" name="Genome Announc.">
        <title>Complete Genome Sequencing of Stenotrophomonas acidaminiphila ZAC14D2_NAIMI4_2, a Multidrug-Resistant Strain Isolated from Sediments of a Polluted River in Mexico, Uncovers New Antibiotic Resistance Genes and a Novel Class-II Lasso Peptide Biosynthesis Gene Cluster.</title>
        <authorList>
            <person name="Vinuesa P."/>
            <person name="Ochoa-Sanchez L.E."/>
        </authorList>
    </citation>
    <scope>NUCLEOTIDE SEQUENCE [LARGE SCALE GENOMIC DNA]</scope>
    <source>
        <strain evidence="8 9">ZAC14D2_NAIMI4_2</strain>
    </source>
</reference>
<feature type="binding site" evidence="5">
    <location>
        <position position="171"/>
    </location>
    <ligand>
        <name>S-adenosyl-L-methionine</name>
        <dbReference type="ChEBI" id="CHEBI:59789"/>
    </ligand>
</feature>
<comment type="function">
    <text evidence="5">Methylates the class 1 translation termination release factors RF1/PrfA and RF2/PrfB on the glutamine residue of the universally conserved GGQ motif.</text>
</comment>
<evidence type="ECO:0000256" key="5">
    <source>
        <dbReference type="HAMAP-Rule" id="MF_02126"/>
    </source>
</evidence>
<dbReference type="GO" id="GO:0003676">
    <property type="term" value="F:nucleic acid binding"/>
    <property type="evidence" value="ECO:0007669"/>
    <property type="project" value="InterPro"/>
</dbReference>
<name>A0A0S1B2I6_9GAMM</name>